<sequence>MTAIIFLNPVIIAEFDGKCSLIGYRSFSIASSSYGRVAVVDDAVYSEGYIYVSGIYTDKNFEQKK</sequence>
<organism evidence="1 2">
    <name type="scientific">Aeropyrum camini SY1 = JCM 12091</name>
    <dbReference type="NCBI Taxonomy" id="1198449"/>
    <lineage>
        <taxon>Archaea</taxon>
        <taxon>Thermoproteota</taxon>
        <taxon>Thermoprotei</taxon>
        <taxon>Desulfurococcales</taxon>
        <taxon>Desulfurococcaceae</taxon>
        <taxon>Aeropyrum</taxon>
    </lineage>
</organism>
<name>U3TED9_9CREN</name>
<evidence type="ECO:0000313" key="2">
    <source>
        <dbReference type="Proteomes" id="UP000016887"/>
    </source>
</evidence>
<protein>
    <submittedName>
        <fullName evidence="1">Uncharacterized protein</fullName>
    </submittedName>
</protein>
<dbReference type="KEGG" id="acj:ACAM_0215"/>
<reference evidence="1 2" key="1">
    <citation type="journal article" date="2013" name="Appl. Environ. Microbiol.">
        <title>Variation of the Virus-Related Elements within Syntenic Genomes of the Hyperthermophilic Archaeon Aeropyrum.</title>
        <authorList>
            <person name="Daifuku T."/>
            <person name="Yoshida T."/>
            <person name="Kitamura T."/>
            <person name="Kawaichi S."/>
            <person name="Inoue T."/>
            <person name="Nomura K."/>
            <person name="Yoshida Y."/>
            <person name="Kuno S."/>
            <person name="Sako Y."/>
        </authorList>
    </citation>
    <scope>NUCLEOTIDE SEQUENCE [LARGE SCALE GENOMIC DNA]</scope>
    <source>
        <strain evidence="1 2">SY1</strain>
    </source>
</reference>
<dbReference type="STRING" id="1198449.ACAM_0215"/>
<proteinExistence type="predicted"/>
<dbReference type="Proteomes" id="UP000016887">
    <property type="component" value="Chromosome"/>
</dbReference>
<dbReference type="AlphaFoldDB" id="U3TED9"/>
<gene>
    <name evidence="1" type="ORF">ACAM_0215</name>
</gene>
<dbReference type="EMBL" id="AP012489">
    <property type="protein sequence ID" value="BAN89684.1"/>
    <property type="molecule type" value="Genomic_DNA"/>
</dbReference>
<accession>U3TED9</accession>
<keyword evidence="2" id="KW-1185">Reference proteome</keyword>
<evidence type="ECO:0000313" key="1">
    <source>
        <dbReference type="EMBL" id="BAN89684.1"/>
    </source>
</evidence>